<protein>
    <submittedName>
        <fullName evidence="1">Uncharacterized protein YktA, UPF0223 family</fullName>
    </submittedName>
</protein>
<sequence>MKNSYEYPLDYEWKRDEMVNVVNLWRLVELAYETGVDREEFLAQYALFKKVIPSKGEEKRWGNKFEDISGYSLYRVVKAAKEGTSKTIKM</sequence>
<evidence type="ECO:0000313" key="2">
    <source>
        <dbReference type="Proteomes" id="UP000199136"/>
    </source>
</evidence>
<dbReference type="OrthoDB" id="1649074at2"/>
<dbReference type="Pfam" id="PF05256">
    <property type="entry name" value="UPF0223"/>
    <property type="match status" value="1"/>
</dbReference>
<dbReference type="RefSeq" id="WP_092481149.1">
    <property type="nucleotide sequence ID" value="NZ_FOXW01000010.1"/>
</dbReference>
<dbReference type="PIRSF" id="PIRSF037260">
    <property type="entry name" value="UPF0223"/>
    <property type="match status" value="1"/>
</dbReference>
<dbReference type="AlphaFoldDB" id="A0A1I5YNB4"/>
<keyword evidence="2" id="KW-1185">Reference proteome</keyword>
<dbReference type="Proteomes" id="UP000199136">
    <property type="component" value="Unassembled WGS sequence"/>
</dbReference>
<dbReference type="Gene3D" id="1.10.220.80">
    <property type="entry name" value="BH2638-like"/>
    <property type="match status" value="1"/>
</dbReference>
<accession>A0A1I5YNB4</accession>
<proteinExistence type="predicted"/>
<gene>
    <name evidence="1" type="ORF">SAMN04488506_2141</name>
</gene>
<dbReference type="STRING" id="82801.SAMN04488506_2141"/>
<dbReference type="EMBL" id="FOXW01000010">
    <property type="protein sequence ID" value="SFQ45754.1"/>
    <property type="molecule type" value="Genomic_DNA"/>
</dbReference>
<name>A0A1I5YNB4_9LACT</name>
<reference evidence="1 2" key="1">
    <citation type="submission" date="2016-10" db="EMBL/GenBank/DDBJ databases">
        <authorList>
            <person name="de Groot N.N."/>
        </authorList>
    </citation>
    <scope>NUCLEOTIDE SEQUENCE [LARGE SCALE GENOMIC DNA]</scope>
    <source>
        <strain evidence="1 2">DSM 20581</strain>
    </source>
</reference>
<dbReference type="InterPro" id="IPR023324">
    <property type="entry name" value="BH2638-like_sf"/>
</dbReference>
<evidence type="ECO:0000313" key="1">
    <source>
        <dbReference type="EMBL" id="SFQ45754.1"/>
    </source>
</evidence>
<dbReference type="SUPFAM" id="SSF158504">
    <property type="entry name" value="BH2638-like"/>
    <property type="match status" value="1"/>
</dbReference>
<organism evidence="1 2">
    <name type="scientific">Desemzia incerta</name>
    <dbReference type="NCBI Taxonomy" id="82801"/>
    <lineage>
        <taxon>Bacteria</taxon>
        <taxon>Bacillati</taxon>
        <taxon>Bacillota</taxon>
        <taxon>Bacilli</taxon>
        <taxon>Lactobacillales</taxon>
        <taxon>Carnobacteriaceae</taxon>
        <taxon>Desemzia</taxon>
    </lineage>
</organism>
<dbReference type="InterPro" id="IPR007920">
    <property type="entry name" value="UPF0223"/>
</dbReference>
<dbReference type="NCBIfam" id="NF003353">
    <property type="entry name" value="PRK04387.1"/>
    <property type="match status" value="1"/>
</dbReference>